<accession>A0A084WTB3</accession>
<name>A0A084WTB3_ANOSI</name>
<proteinExistence type="predicted"/>
<evidence type="ECO:0000313" key="3">
    <source>
        <dbReference type="Proteomes" id="UP000030765"/>
    </source>
</evidence>
<evidence type="ECO:0000313" key="2">
    <source>
        <dbReference type="EnsemblMetazoa" id="ASIC021963-PA"/>
    </source>
</evidence>
<keyword evidence="3" id="KW-1185">Reference proteome</keyword>
<reference evidence="1 3" key="1">
    <citation type="journal article" date="2014" name="BMC Genomics">
        <title>Genome sequence of Anopheles sinensis provides insight into genetics basis of mosquito competence for malaria parasites.</title>
        <authorList>
            <person name="Zhou D."/>
            <person name="Zhang D."/>
            <person name="Ding G."/>
            <person name="Shi L."/>
            <person name="Hou Q."/>
            <person name="Ye Y."/>
            <person name="Xu Y."/>
            <person name="Zhou H."/>
            <person name="Xiong C."/>
            <person name="Li S."/>
            <person name="Yu J."/>
            <person name="Hong S."/>
            <person name="Yu X."/>
            <person name="Zou P."/>
            <person name="Chen C."/>
            <person name="Chang X."/>
            <person name="Wang W."/>
            <person name="Lv Y."/>
            <person name="Sun Y."/>
            <person name="Ma L."/>
            <person name="Shen B."/>
            <person name="Zhu C."/>
        </authorList>
    </citation>
    <scope>NUCLEOTIDE SEQUENCE [LARGE SCALE GENOMIC DNA]</scope>
</reference>
<evidence type="ECO:0000313" key="1">
    <source>
        <dbReference type="EMBL" id="KFB53457.1"/>
    </source>
</evidence>
<reference evidence="2" key="2">
    <citation type="submission" date="2020-05" db="UniProtKB">
        <authorList>
            <consortium name="EnsemblMetazoa"/>
        </authorList>
    </citation>
    <scope>IDENTIFICATION</scope>
</reference>
<dbReference type="VEuPathDB" id="VectorBase:ASIC021963"/>
<dbReference type="AlphaFoldDB" id="A0A084WTB3"/>
<dbReference type="EnsemblMetazoa" id="ASIC021963-RA">
    <property type="protein sequence ID" value="ASIC021963-PA"/>
    <property type="gene ID" value="ASIC021963"/>
</dbReference>
<gene>
    <name evidence="1" type="ORF">ZHAS_00021963</name>
</gene>
<sequence>MVVGTFAFETVLYGNFCVLYYSTRVVRDFFPSLPPPVTRLSLPSCFPAGTTACRTNGRQKRYCRELARSTLSSDRADFFCRCGLLHRNYCYLRSLSSPSP</sequence>
<dbReference type="EMBL" id="KE525420">
    <property type="protein sequence ID" value="KFB53457.1"/>
    <property type="molecule type" value="Genomic_DNA"/>
</dbReference>
<protein>
    <submittedName>
        <fullName evidence="1 2">Uncharacterized protein</fullName>
    </submittedName>
</protein>
<organism evidence="1">
    <name type="scientific">Anopheles sinensis</name>
    <name type="common">Mosquito</name>
    <dbReference type="NCBI Taxonomy" id="74873"/>
    <lineage>
        <taxon>Eukaryota</taxon>
        <taxon>Metazoa</taxon>
        <taxon>Ecdysozoa</taxon>
        <taxon>Arthropoda</taxon>
        <taxon>Hexapoda</taxon>
        <taxon>Insecta</taxon>
        <taxon>Pterygota</taxon>
        <taxon>Neoptera</taxon>
        <taxon>Endopterygota</taxon>
        <taxon>Diptera</taxon>
        <taxon>Nematocera</taxon>
        <taxon>Culicoidea</taxon>
        <taxon>Culicidae</taxon>
        <taxon>Anophelinae</taxon>
        <taxon>Anopheles</taxon>
    </lineage>
</organism>
<dbReference type="Proteomes" id="UP000030765">
    <property type="component" value="Unassembled WGS sequence"/>
</dbReference>
<dbReference type="EMBL" id="ATLV01026883">
    <property type="status" value="NOT_ANNOTATED_CDS"/>
    <property type="molecule type" value="Genomic_DNA"/>
</dbReference>